<organism evidence="3 4">
    <name type="scientific">Gambusia affinis</name>
    <name type="common">Western mosquitofish</name>
    <name type="synonym">Heterandria affinis</name>
    <dbReference type="NCBI Taxonomy" id="33528"/>
    <lineage>
        <taxon>Eukaryota</taxon>
        <taxon>Metazoa</taxon>
        <taxon>Chordata</taxon>
        <taxon>Craniata</taxon>
        <taxon>Vertebrata</taxon>
        <taxon>Euteleostomi</taxon>
        <taxon>Actinopterygii</taxon>
        <taxon>Neopterygii</taxon>
        <taxon>Teleostei</taxon>
        <taxon>Neoteleostei</taxon>
        <taxon>Acanthomorphata</taxon>
        <taxon>Ovalentaria</taxon>
        <taxon>Atherinomorphae</taxon>
        <taxon>Cyprinodontiformes</taxon>
        <taxon>Poeciliidae</taxon>
        <taxon>Poeciliinae</taxon>
        <taxon>Gambusia</taxon>
    </lineage>
</organism>
<dbReference type="STRING" id="33528.ENSGAFP00000003865"/>
<protein>
    <recommendedName>
        <fullName evidence="2">UPAR/Ly6 domain-containing protein</fullName>
    </recommendedName>
</protein>
<comment type="caution">
    <text evidence="3">The sequence shown here is derived from an EMBL/GenBank/DDBJ whole genome shotgun (WGS) entry which is preliminary data.</text>
</comment>
<dbReference type="Gene3D" id="2.10.60.10">
    <property type="entry name" value="CD59"/>
    <property type="match status" value="1"/>
</dbReference>
<dbReference type="Proteomes" id="UP000250572">
    <property type="component" value="Unassembled WGS sequence"/>
</dbReference>
<evidence type="ECO:0000313" key="3">
    <source>
        <dbReference type="EMBL" id="PWA15200.1"/>
    </source>
</evidence>
<keyword evidence="4" id="KW-1185">Reference proteome</keyword>
<feature type="chain" id="PRO_5016326768" description="UPAR/Ly6 domain-containing protein" evidence="1">
    <location>
        <begin position="20"/>
        <end position="215"/>
    </location>
</feature>
<feature type="domain" description="UPAR/Ly6" evidence="2">
    <location>
        <begin position="20"/>
        <end position="102"/>
    </location>
</feature>
<dbReference type="AlphaFoldDB" id="A0A315UU63"/>
<proteinExistence type="predicted"/>
<dbReference type="InterPro" id="IPR016054">
    <property type="entry name" value="LY6_UPA_recep-like"/>
</dbReference>
<reference evidence="3 4" key="1">
    <citation type="journal article" date="2018" name="G3 (Bethesda)">
        <title>A High-Quality Reference Genome for the Invasive Mosquitofish Gambusia affinis Using a Chicago Library.</title>
        <authorList>
            <person name="Hoffberg S.L."/>
            <person name="Troendle N.J."/>
            <person name="Glenn T.C."/>
            <person name="Mahmud O."/>
            <person name="Louha S."/>
            <person name="Chalopin D."/>
            <person name="Bennetzen J.L."/>
            <person name="Mauricio R."/>
        </authorList>
    </citation>
    <scope>NUCLEOTIDE SEQUENCE [LARGE SCALE GENOMIC DNA]</scope>
    <source>
        <strain evidence="3">NE01/NJP1002.9</strain>
        <tissue evidence="3">Muscle</tissue>
    </source>
</reference>
<sequence length="215" mass="22932">MTRLHLLIGLLSCLHLAGCLQCYTCVFPAISPMDCMKFPLECPAGQRCLSSVATGRRGAVQLTIYEKSCAVPTQCGLAGQKYTSGVYFNYTNDCCDTDLCNAAGSVGALSLRGALLCLLPALGLLTRGVQSVARGPFVALGMNEYAMRISVSTGQVALNSSLAYDAFKYLQTLVRDSGMITFKMCSFGSKLQSARVSCWPSRKGRDEEVTSSAAS</sequence>
<feature type="signal peptide" evidence="1">
    <location>
        <begin position="1"/>
        <end position="19"/>
    </location>
</feature>
<gene>
    <name evidence="3" type="ORF">CCH79_00008636</name>
</gene>
<name>A0A315UU63_GAMAF</name>
<dbReference type="SUPFAM" id="SSF57302">
    <property type="entry name" value="Snake toxin-like"/>
    <property type="match status" value="1"/>
</dbReference>
<keyword evidence="1" id="KW-0732">Signal</keyword>
<dbReference type="EMBL" id="NHOQ01002733">
    <property type="protein sequence ID" value="PWA15200.1"/>
    <property type="molecule type" value="Genomic_DNA"/>
</dbReference>
<dbReference type="Pfam" id="PF00021">
    <property type="entry name" value="UPAR_LY6"/>
    <property type="match status" value="1"/>
</dbReference>
<accession>A0A315UU63</accession>
<evidence type="ECO:0000313" key="4">
    <source>
        <dbReference type="Proteomes" id="UP000250572"/>
    </source>
</evidence>
<dbReference type="InterPro" id="IPR045860">
    <property type="entry name" value="Snake_toxin-like_sf"/>
</dbReference>
<evidence type="ECO:0000256" key="1">
    <source>
        <dbReference type="SAM" id="SignalP"/>
    </source>
</evidence>
<evidence type="ECO:0000259" key="2">
    <source>
        <dbReference type="Pfam" id="PF00021"/>
    </source>
</evidence>